<evidence type="ECO:0000259" key="5">
    <source>
        <dbReference type="Pfam" id="PF00155"/>
    </source>
</evidence>
<dbReference type="InterPro" id="IPR050881">
    <property type="entry name" value="LL-DAP_aminotransferase"/>
</dbReference>
<dbReference type="AlphaFoldDB" id="A0AAU8DPM5"/>
<dbReference type="Gene3D" id="3.40.640.10">
    <property type="entry name" value="Type I PLP-dependent aspartate aminotransferase-like (Major domain)"/>
    <property type="match status" value="1"/>
</dbReference>
<evidence type="ECO:0000256" key="3">
    <source>
        <dbReference type="ARBA" id="ARBA00022679"/>
    </source>
</evidence>
<dbReference type="PROSITE" id="PS00105">
    <property type="entry name" value="AA_TRANSFER_CLASS_1"/>
    <property type="match status" value="1"/>
</dbReference>
<evidence type="ECO:0000313" key="6">
    <source>
        <dbReference type="EMBL" id="XCG62827.1"/>
    </source>
</evidence>
<dbReference type="EMBL" id="CP159218">
    <property type="protein sequence ID" value="XCG62827.1"/>
    <property type="molecule type" value="Genomic_DNA"/>
</dbReference>
<keyword evidence="3 4" id="KW-0808">Transferase</keyword>
<comment type="similarity">
    <text evidence="4">Belongs to the class-I pyridoxal-phosphate-dependent aminotransferase family.</text>
</comment>
<dbReference type="CDD" id="cd00609">
    <property type="entry name" value="AAT_like"/>
    <property type="match status" value="1"/>
</dbReference>
<organism evidence="6">
    <name type="scientific">Nakamurella sp. A5-74</name>
    <dbReference type="NCBI Taxonomy" id="3158264"/>
    <lineage>
        <taxon>Bacteria</taxon>
        <taxon>Bacillati</taxon>
        <taxon>Actinomycetota</taxon>
        <taxon>Actinomycetes</taxon>
        <taxon>Nakamurellales</taxon>
        <taxon>Nakamurellaceae</taxon>
        <taxon>Nakamurella</taxon>
    </lineage>
</organism>
<name>A0AAU8DPM5_9ACTN</name>
<dbReference type="InterPro" id="IPR015422">
    <property type="entry name" value="PyrdxlP-dep_Trfase_small"/>
</dbReference>
<accession>A0AAU8DPM5</accession>
<evidence type="ECO:0000256" key="1">
    <source>
        <dbReference type="ARBA" id="ARBA00001933"/>
    </source>
</evidence>
<sequence length="378" mass="40497">MPGTSWLPLDRRPPATVLPDFPWDKLLVAKQQAAAHPDGIVDLSVGTPVDPVCTPVRSALASAADAPGYPSVLGRGELRRAYINWLQRAHGVTGLEEHAVLPTIGSKELVASLPRQLGVRSGDSVVIPVLAYPTYEVGVLDAGATVVRSDMPWSSGIDRPAMVWINSPGNPSGIIWSVEDLSQLVAWARERGTVVVSDECYLDLGWDAQPISILHPEVSGGDHTGLLAVHSLSKRSNLAGYRAGFVSGDRGLVDGLLALRKHLGLMMPTPIQVAATAALQNDAHVLAQSSRYRDRRTKLWDAFSDNGFSIGDDHTSAGGLYLWATEHREAADTVSRLTERGILVAPGSFYGPSGARHVRIALTATDERVDAAVQRLAR</sequence>
<dbReference type="InterPro" id="IPR015424">
    <property type="entry name" value="PyrdxlP-dep_Trfase"/>
</dbReference>
<dbReference type="NCBIfam" id="TIGR03539">
    <property type="entry name" value="DapC_actino"/>
    <property type="match status" value="1"/>
</dbReference>
<dbReference type="GO" id="GO:0008483">
    <property type="term" value="F:transaminase activity"/>
    <property type="evidence" value="ECO:0007669"/>
    <property type="project" value="UniProtKB-KW"/>
</dbReference>
<dbReference type="GO" id="GO:0030170">
    <property type="term" value="F:pyridoxal phosphate binding"/>
    <property type="evidence" value="ECO:0007669"/>
    <property type="project" value="InterPro"/>
</dbReference>
<dbReference type="PANTHER" id="PTHR42832:SF3">
    <property type="entry name" value="L-GLUTAMINE--4-(METHYLSULFANYL)-2-OXOBUTANOATE AMINOTRANSFERASE"/>
    <property type="match status" value="1"/>
</dbReference>
<evidence type="ECO:0000256" key="4">
    <source>
        <dbReference type="RuleBase" id="RU000481"/>
    </source>
</evidence>
<reference evidence="6" key="1">
    <citation type="submission" date="2024-05" db="EMBL/GenBank/DDBJ databases">
        <authorList>
            <person name="Cai S.Y."/>
            <person name="Jin L.M."/>
            <person name="Li H.R."/>
        </authorList>
    </citation>
    <scope>NUCLEOTIDE SEQUENCE</scope>
    <source>
        <strain evidence="6">A5-74</strain>
    </source>
</reference>
<feature type="domain" description="Aminotransferase class I/classII large" evidence="5">
    <location>
        <begin position="40"/>
        <end position="376"/>
    </location>
</feature>
<dbReference type="Gene3D" id="3.90.1150.10">
    <property type="entry name" value="Aspartate Aminotransferase, domain 1"/>
    <property type="match status" value="1"/>
</dbReference>
<evidence type="ECO:0000256" key="2">
    <source>
        <dbReference type="ARBA" id="ARBA00022576"/>
    </source>
</evidence>
<proteinExistence type="inferred from homology"/>
<comment type="cofactor">
    <cofactor evidence="1 4">
        <name>pyridoxal 5'-phosphate</name>
        <dbReference type="ChEBI" id="CHEBI:597326"/>
    </cofactor>
</comment>
<dbReference type="SUPFAM" id="SSF53383">
    <property type="entry name" value="PLP-dependent transferases"/>
    <property type="match status" value="1"/>
</dbReference>
<dbReference type="PANTHER" id="PTHR42832">
    <property type="entry name" value="AMINO ACID AMINOTRANSFERASE"/>
    <property type="match status" value="1"/>
</dbReference>
<dbReference type="EC" id="2.6.1.-" evidence="4"/>
<dbReference type="InterPro" id="IPR004839">
    <property type="entry name" value="Aminotransferase_I/II_large"/>
</dbReference>
<dbReference type="InterPro" id="IPR004838">
    <property type="entry name" value="NHTrfase_class1_PyrdxlP-BS"/>
</dbReference>
<dbReference type="InterPro" id="IPR015421">
    <property type="entry name" value="PyrdxlP-dep_Trfase_major"/>
</dbReference>
<dbReference type="Pfam" id="PF00155">
    <property type="entry name" value="Aminotran_1_2"/>
    <property type="match status" value="1"/>
</dbReference>
<keyword evidence="2 4" id="KW-0032">Aminotransferase</keyword>
<dbReference type="InterPro" id="IPR019880">
    <property type="entry name" value="OxyQ"/>
</dbReference>
<gene>
    <name evidence="6" type="primary">dapC</name>
    <name evidence="6" type="ORF">ABLG96_16625</name>
</gene>
<dbReference type="RefSeq" id="WP_353648442.1">
    <property type="nucleotide sequence ID" value="NZ_CP159218.1"/>
</dbReference>
<protein>
    <recommendedName>
        <fullName evidence="4">Aminotransferase</fullName>
        <ecNumber evidence="4">2.6.1.-</ecNumber>
    </recommendedName>
</protein>